<evidence type="ECO:0000313" key="1">
    <source>
        <dbReference type="EMBL" id="KAK0042948.1"/>
    </source>
</evidence>
<dbReference type="AlphaFoldDB" id="A0AAD8EXE8"/>
<evidence type="ECO:0000313" key="2">
    <source>
        <dbReference type="Proteomes" id="UP001233172"/>
    </source>
</evidence>
<sequence>MKPLTTYYDSELQVWLRSHPGRVITEFQIASIYAKAYLVQPALPQRLMASKRKASGLSIETFSKTGNLRQRRRQMYTGSTSIKRNWGTRN</sequence>
<keyword evidence="2" id="KW-1185">Reference proteome</keyword>
<comment type="caution">
    <text evidence="1">The sequence shown here is derived from an EMBL/GenBank/DDBJ whole genome shotgun (WGS) entry which is preliminary data.</text>
</comment>
<dbReference type="EMBL" id="JASAOG010000228">
    <property type="protein sequence ID" value="KAK0042948.1"/>
    <property type="molecule type" value="Genomic_DNA"/>
</dbReference>
<gene>
    <name evidence="1" type="ORF">Bpfe_027612</name>
</gene>
<name>A0AAD8EXE8_BIOPF</name>
<organism evidence="1 2">
    <name type="scientific">Biomphalaria pfeifferi</name>
    <name type="common">Bloodfluke planorb</name>
    <name type="synonym">Freshwater snail</name>
    <dbReference type="NCBI Taxonomy" id="112525"/>
    <lineage>
        <taxon>Eukaryota</taxon>
        <taxon>Metazoa</taxon>
        <taxon>Spiralia</taxon>
        <taxon>Lophotrochozoa</taxon>
        <taxon>Mollusca</taxon>
        <taxon>Gastropoda</taxon>
        <taxon>Heterobranchia</taxon>
        <taxon>Euthyneura</taxon>
        <taxon>Panpulmonata</taxon>
        <taxon>Hygrophila</taxon>
        <taxon>Lymnaeoidea</taxon>
        <taxon>Planorbidae</taxon>
        <taxon>Biomphalaria</taxon>
    </lineage>
</organism>
<proteinExistence type="predicted"/>
<protein>
    <submittedName>
        <fullName evidence="1">Tigger transposable element-derived protein 6</fullName>
    </submittedName>
</protein>
<reference evidence="1" key="2">
    <citation type="submission" date="2023-04" db="EMBL/GenBank/DDBJ databases">
        <authorList>
            <person name="Bu L."/>
            <person name="Lu L."/>
            <person name="Laidemitt M.R."/>
            <person name="Zhang S.M."/>
            <person name="Mutuku M."/>
            <person name="Mkoji G."/>
            <person name="Steinauer M."/>
            <person name="Loker E.S."/>
        </authorList>
    </citation>
    <scope>NUCLEOTIDE SEQUENCE</scope>
    <source>
        <strain evidence="1">KasaAsao</strain>
        <tissue evidence="1">Whole Snail</tissue>
    </source>
</reference>
<dbReference type="Proteomes" id="UP001233172">
    <property type="component" value="Unassembled WGS sequence"/>
</dbReference>
<accession>A0AAD8EXE8</accession>
<reference evidence="1" key="1">
    <citation type="journal article" date="2023" name="PLoS Negl. Trop. Dis.">
        <title>A genome sequence for Biomphalaria pfeifferi, the major vector snail for the human-infecting parasite Schistosoma mansoni.</title>
        <authorList>
            <person name="Bu L."/>
            <person name="Lu L."/>
            <person name="Laidemitt M.R."/>
            <person name="Zhang S.M."/>
            <person name="Mutuku M."/>
            <person name="Mkoji G."/>
            <person name="Steinauer M."/>
            <person name="Loker E.S."/>
        </authorList>
    </citation>
    <scope>NUCLEOTIDE SEQUENCE</scope>
    <source>
        <strain evidence="1">KasaAsao</strain>
    </source>
</reference>